<name>A0ABR4UIX1_9FLAO</name>
<evidence type="ECO:0000313" key="1">
    <source>
        <dbReference type="EMBL" id="KFF24637.1"/>
    </source>
</evidence>
<proteinExistence type="predicted"/>
<reference evidence="1 2" key="1">
    <citation type="submission" date="2014-07" db="EMBL/GenBank/DDBJ databases">
        <title>Genome of Chryseobacterium vrystaatense LMG 22846.</title>
        <authorList>
            <person name="Pipes S.E."/>
            <person name="Stropko S.J."/>
            <person name="Newman J.D."/>
        </authorList>
    </citation>
    <scope>NUCLEOTIDE SEQUENCE [LARGE SCALE GENOMIC DNA]</scope>
    <source>
        <strain evidence="1 2">LMG 22846</strain>
    </source>
</reference>
<evidence type="ECO:0008006" key="3">
    <source>
        <dbReference type="Google" id="ProtNLM"/>
    </source>
</evidence>
<accession>A0ABR4UIX1</accession>
<sequence length="165" mass="18544">MSMIGNLLRIKESELVAYLKDSSLLRDRIYSEDANSENLVDIDKAWDGIIFLLTGRNLFDAYDHPLSKILFSGQIIDEEQDLGYGPAHYSTPEQVSELNSQISVITMDSLKPNFDPKKMTESDVYPSIWDEGDDAFDYLADGFSTVQKVYAEAAKNGEAVITFLN</sequence>
<protein>
    <recommendedName>
        <fullName evidence="3">DUF1877 family protein</fullName>
    </recommendedName>
</protein>
<organism evidence="1 2">
    <name type="scientific">Chryseobacterium vrystaatense</name>
    <dbReference type="NCBI Taxonomy" id="307480"/>
    <lineage>
        <taxon>Bacteria</taxon>
        <taxon>Pseudomonadati</taxon>
        <taxon>Bacteroidota</taxon>
        <taxon>Flavobacteriia</taxon>
        <taxon>Flavobacteriales</taxon>
        <taxon>Weeksellaceae</taxon>
        <taxon>Chryseobacterium group</taxon>
        <taxon>Chryseobacterium</taxon>
    </lineage>
</organism>
<dbReference type="InterPro" id="IPR035944">
    <property type="entry name" value="YfbM-like_sf"/>
</dbReference>
<dbReference type="Gene3D" id="3.40.1760.10">
    <property type="entry name" value="YfbM-like super family"/>
    <property type="match status" value="1"/>
</dbReference>
<evidence type="ECO:0000313" key="2">
    <source>
        <dbReference type="Proteomes" id="UP000028719"/>
    </source>
</evidence>
<dbReference type="SUPFAM" id="SSF111069">
    <property type="entry name" value="Hypothetical protein yfbM"/>
    <property type="match status" value="1"/>
</dbReference>
<dbReference type="Proteomes" id="UP000028719">
    <property type="component" value="Unassembled WGS sequence"/>
</dbReference>
<keyword evidence="2" id="KW-1185">Reference proteome</keyword>
<dbReference type="Pfam" id="PF08974">
    <property type="entry name" value="DUF1877"/>
    <property type="match status" value="1"/>
</dbReference>
<comment type="caution">
    <text evidence="1">The sequence shown here is derived from an EMBL/GenBank/DDBJ whole genome shotgun (WGS) entry which is preliminary data.</text>
</comment>
<gene>
    <name evidence="1" type="ORF">IW16_20195</name>
</gene>
<dbReference type="InterPro" id="IPR015068">
    <property type="entry name" value="DUF1877"/>
</dbReference>
<dbReference type="EMBL" id="JPRI01000008">
    <property type="protein sequence ID" value="KFF24637.1"/>
    <property type="molecule type" value="Genomic_DNA"/>
</dbReference>